<dbReference type="InterPro" id="IPR043128">
    <property type="entry name" value="Rev_trsase/Diguanyl_cyclase"/>
</dbReference>
<dbReference type="SUPFAM" id="SSF55073">
    <property type="entry name" value="Nucleotide cyclase"/>
    <property type="match status" value="1"/>
</dbReference>
<gene>
    <name evidence="3" type="ORF">HKB21_07285</name>
</gene>
<evidence type="ECO:0000313" key="3">
    <source>
        <dbReference type="EMBL" id="NMU25420.1"/>
    </source>
</evidence>
<dbReference type="Proteomes" id="UP000555836">
    <property type="component" value="Unassembled WGS sequence"/>
</dbReference>
<evidence type="ECO:0000259" key="2">
    <source>
        <dbReference type="PROSITE" id="PS50887"/>
    </source>
</evidence>
<dbReference type="InterPro" id="IPR000160">
    <property type="entry name" value="GGDEF_dom"/>
</dbReference>
<dbReference type="AlphaFoldDB" id="A0A7Y0S338"/>
<dbReference type="NCBIfam" id="TIGR00254">
    <property type="entry name" value="GGDEF"/>
    <property type="match status" value="1"/>
</dbReference>
<evidence type="ECO:0000259" key="1">
    <source>
        <dbReference type="PROSITE" id="PS50113"/>
    </source>
</evidence>
<organism evidence="3 4">
    <name type="scientific">Vibrio parahaemolyticus</name>
    <dbReference type="NCBI Taxonomy" id="670"/>
    <lineage>
        <taxon>Bacteria</taxon>
        <taxon>Pseudomonadati</taxon>
        <taxon>Pseudomonadota</taxon>
        <taxon>Gammaproteobacteria</taxon>
        <taxon>Vibrionales</taxon>
        <taxon>Vibrionaceae</taxon>
        <taxon>Vibrio</taxon>
    </lineage>
</organism>
<proteinExistence type="predicted"/>
<feature type="domain" description="PAC" evidence="1">
    <location>
        <begin position="1"/>
        <end position="38"/>
    </location>
</feature>
<dbReference type="PROSITE" id="PS50113">
    <property type="entry name" value="PAC"/>
    <property type="match status" value="1"/>
</dbReference>
<dbReference type="InterPro" id="IPR029787">
    <property type="entry name" value="Nucleotide_cyclase"/>
</dbReference>
<evidence type="ECO:0000313" key="4">
    <source>
        <dbReference type="Proteomes" id="UP000555836"/>
    </source>
</evidence>
<sequence length="150" mass="17049">PQLATISAVMDDKNRLINYICVFEDISVRKAHEEKLQRMAFYDPLTNLPNRTHLLSLLEQHIETGHKSQQTFATLFLDIDHFKHINDSMGHFCGDQLLSKLAIRLQDVLHLNAHVARIGGDEFVIILPDIHSDVALLETVGDILSVFQQP</sequence>
<dbReference type="Pfam" id="PF00990">
    <property type="entry name" value="GGDEF"/>
    <property type="match status" value="1"/>
</dbReference>
<dbReference type="PROSITE" id="PS50887">
    <property type="entry name" value="GGDEF"/>
    <property type="match status" value="1"/>
</dbReference>
<dbReference type="InterPro" id="IPR052163">
    <property type="entry name" value="DGC-Regulatory_Protein"/>
</dbReference>
<feature type="domain" description="GGDEF" evidence="2">
    <location>
        <begin position="70"/>
        <end position="150"/>
    </location>
</feature>
<dbReference type="CDD" id="cd01949">
    <property type="entry name" value="GGDEF"/>
    <property type="match status" value="1"/>
</dbReference>
<dbReference type="Gene3D" id="3.30.70.270">
    <property type="match status" value="1"/>
</dbReference>
<name>A0A7Y0S338_VIBPH</name>
<reference evidence="3 4" key="1">
    <citation type="submission" date="2020-04" db="EMBL/GenBank/DDBJ databases">
        <title>Whole-genome sequencing of Vibrio spp. from China reveals different genetic environments of blaCTX-M-14 among diverse lineages.</title>
        <authorList>
            <person name="Zheng Z."/>
            <person name="Ye L."/>
            <person name="Chen S."/>
        </authorList>
    </citation>
    <scope>NUCLEOTIDE SEQUENCE [LARGE SCALE GENOMIC DNA]</scope>
    <source>
        <strain evidence="3 4">Vb0574</strain>
    </source>
</reference>
<protein>
    <submittedName>
        <fullName evidence="3">GGDEF domain-containing protein</fullName>
    </submittedName>
</protein>
<accession>A0A7Y0S338</accession>
<feature type="non-terminal residue" evidence="3">
    <location>
        <position position="150"/>
    </location>
</feature>
<dbReference type="EMBL" id="JABCLD010001098">
    <property type="protein sequence ID" value="NMU25420.1"/>
    <property type="molecule type" value="Genomic_DNA"/>
</dbReference>
<feature type="non-terminal residue" evidence="3">
    <location>
        <position position="1"/>
    </location>
</feature>
<dbReference type="InterPro" id="IPR000700">
    <property type="entry name" value="PAS-assoc_C"/>
</dbReference>
<comment type="caution">
    <text evidence="3">The sequence shown here is derived from an EMBL/GenBank/DDBJ whole genome shotgun (WGS) entry which is preliminary data.</text>
</comment>
<dbReference type="SMART" id="SM00267">
    <property type="entry name" value="GGDEF"/>
    <property type="match status" value="1"/>
</dbReference>
<dbReference type="PANTHER" id="PTHR46663">
    <property type="entry name" value="DIGUANYLATE CYCLASE DGCT-RELATED"/>
    <property type="match status" value="1"/>
</dbReference>
<dbReference type="Gene3D" id="3.30.450.20">
    <property type="entry name" value="PAS domain"/>
    <property type="match status" value="1"/>
</dbReference>
<dbReference type="PANTHER" id="PTHR46663:SF3">
    <property type="entry name" value="SLL0267 PROTEIN"/>
    <property type="match status" value="1"/>
</dbReference>